<comment type="caution">
    <text evidence="1">The sequence shown here is derived from an EMBL/GenBank/DDBJ whole genome shotgun (WGS) entry which is preliminary data.</text>
</comment>
<evidence type="ECO:0000313" key="2">
    <source>
        <dbReference type="Proteomes" id="UP000279422"/>
    </source>
</evidence>
<accession>A0A497E3W6</accession>
<organism evidence="1 2">
    <name type="scientific">Aerophobetes bacterium</name>
    <dbReference type="NCBI Taxonomy" id="2030807"/>
    <lineage>
        <taxon>Bacteria</taxon>
        <taxon>Candidatus Aerophobota</taxon>
    </lineage>
</organism>
<dbReference type="Proteomes" id="UP000279422">
    <property type="component" value="Unassembled WGS sequence"/>
</dbReference>
<proteinExistence type="predicted"/>
<dbReference type="EMBL" id="QMPZ01000044">
    <property type="protein sequence ID" value="RLE09460.1"/>
    <property type="molecule type" value="Genomic_DNA"/>
</dbReference>
<gene>
    <name evidence="1" type="ORF">DRJ00_04090</name>
</gene>
<evidence type="ECO:0000313" key="1">
    <source>
        <dbReference type="EMBL" id="RLE09460.1"/>
    </source>
</evidence>
<reference evidence="1 2" key="1">
    <citation type="submission" date="2018-06" db="EMBL/GenBank/DDBJ databases">
        <title>Extensive metabolic versatility and redundancy in microbially diverse, dynamic hydrothermal sediments.</title>
        <authorList>
            <person name="Dombrowski N."/>
            <person name="Teske A."/>
            <person name="Baker B.J."/>
        </authorList>
    </citation>
    <scope>NUCLEOTIDE SEQUENCE [LARGE SCALE GENOMIC DNA]</scope>
    <source>
        <strain evidence="1">B47_G16</strain>
    </source>
</reference>
<sequence>MSFPALLLRDNNAFPLEDIVPQAPFSKSGLFAAVYDHLFLFLLLILERFLTKCPDLLHFLEISLDKKNLCVKIYPTGQGIFYKKVRLGF</sequence>
<dbReference type="AlphaFoldDB" id="A0A497E3W6"/>
<protein>
    <submittedName>
        <fullName evidence="1">Uncharacterized protein</fullName>
    </submittedName>
</protein>
<name>A0A497E3W6_UNCAE</name>